<dbReference type="GO" id="GO:0016020">
    <property type="term" value="C:membrane"/>
    <property type="evidence" value="ECO:0007669"/>
    <property type="project" value="UniProtKB-SubCell"/>
</dbReference>
<comment type="caution">
    <text evidence="7">The sequence shown here is derived from an EMBL/GenBank/DDBJ whole genome shotgun (WGS) entry which is preliminary data.</text>
</comment>
<comment type="similarity">
    <text evidence="2">Belongs to the TMEM256 family.</text>
</comment>
<keyword evidence="4 6" id="KW-1133">Transmembrane helix</keyword>
<dbReference type="InterPro" id="IPR006696">
    <property type="entry name" value="DUF423"/>
</dbReference>
<evidence type="ECO:0000256" key="2">
    <source>
        <dbReference type="ARBA" id="ARBA00006208"/>
    </source>
</evidence>
<protein>
    <submittedName>
        <fullName evidence="7">Transmembrane protein</fullName>
    </submittedName>
</protein>
<dbReference type="Proteomes" id="UP000728185">
    <property type="component" value="Unassembled WGS sequence"/>
</dbReference>
<evidence type="ECO:0000256" key="3">
    <source>
        <dbReference type="ARBA" id="ARBA00022692"/>
    </source>
</evidence>
<feature type="transmembrane region" description="Helical" evidence="6">
    <location>
        <begin position="103"/>
        <end position="124"/>
    </location>
</feature>
<dbReference type="EMBL" id="LUCM01007066">
    <property type="protein sequence ID" value="KAA0190444.1"/>
    <property type="molecule type" value="Genomic_DNA"/>
</dbReference>
<keyword evidence="8" id="KW-1185">Reference proteome</keyword>
<name>A0A8E0VIN4_9TREM</name>
<gene>
    <name evidence="7" type="ORF">FBUS_11612</name>
</gene>
<dbReference type="Pfam" id="PF04241">
    <property type="entry name" value="DUF423"/>
    <property type="match status" value="1"/>
</dbReference>
<dbReference type="OrthoDB" id="269173at2759"/>
<feature type="transmembrane region" description="Helical" evidence="6">
    <location>
        <begin position="45"/>
        <end position="66"/>
    </location>
</feature>
<evidence type="ECO:0000256" key="5">
    <source>
        <dbReference type="ARBA" id="ARBA00023136"/>
    </source>
</evidence>
<evidence type="ECO:0000256" key="6">
    <source>
        <dbReference type="SAM" id="Phobius"/>
    </source>
</evidence>
<organism evidence="7 8">
    <name type="scientific">Fasciolopsis buskii</name>
    <dbReference type="NCBI Taxonomy" id="27845"/>
    <lineage>
        <taxon>Eukaryota</taxon>
        <taxon>Metazoa</taxon>
        <taxon>Spiralia</taxon>
        <taxon>Lophotrochozoa</taxon>
        <taxon>Platyhelminthes</taxon>
        <taxon>Trematoda</taxon>
        <taxon>Digenea</taxon>
        <taxon>Plagiorchiida</taxon>
        <taxon>Echinostomata</taxon>
        <taxon>Echinostomatoidea</taxon>
        <taxon>Fasciolidae</taxon>
        <taxon>Fasciolopsis</taxon>
    </lineage>
</organism>
<sequence length="151" mass="16135">MVYVPYVNEVLGATVGTVKYLLSSEKSKPKPVEIVEIRSPFNCGMLIRLAGLSGALAVLCGAYGSHGFSTDREKEKRIFQTGAYYHLIHSVALLGAAHASRPYLTASLFLSGMTMFCGSCYCVALTGDDRISKIAPVGGITLVIAWLSLAL</sequence>
<feature type="transmembrane region" description="Helical" evidence="6">
    <location>
        <begin position="78"/>
        <end position="97"/>
    </location>
</feature>
<accession>A0A8E0VIN4</accession>
<reference evidence="7" key="1">
    <citation type="submission" date="2019-05" db="EMBL/GenBank/DDBJ databases">
        <title>Annotation for the trematode Fasciolopsis buski.</title>
        <authorList>
            <person name="Choi Y.-J."/>
        </authorList>
    </citation>
    <scope>NUCLEOTIDE SEQUENCE</scope>
    <source>
        <strain evidence="7">HT</strain>
        <tissue evidence="7">Whole worm</tissue>
    </source>
</reference>
<evidence type="ECO:0000256" key="1">
    <source>
        <dbReference type="ARBA" id="ARBA00004141"/>
    </source>
</evidence>
<comment type="subcellular location">
    <subcellularLocation>
        <location evidence="1">Membrane</location>
        <topology evidence="1">Multi-pass membrane protein</topology>
    </subcellularLocation>
</comment>
<dbReference type="AlphaFoldDB" id="A0A8E0VIN4"/>
<dbReference type="PANTHER" id="PTHR43461">
    <property type="entry name" value="TRANSMEMBRANE PROTEIN 256"/>
    <property type="match status" value="1"/>
</dbReference>
<proteinExistence type="inferred from homology"/>
<evidence type="ECO:0000256" key="4">
    <source>
        <dbReference type="ARBA" id="ARBA00022989"/>
    </source>
</evidence>
<evidence type="ECO:0000313" key="8">
    <source>
        <dbReference type="Proteomes" id="UP000728185"/>
    </source>
</evidence>
<keyword evidence="5 6" id="KW-0472">Membrane</keyword>
<keyword evidence="3 6" id="KW-0812">Transmembrane</keyword>
<evidence type="ECO:0000313" key="7">
    <source>
        <dbReference type="EMBL" id="KAA0190444.1"/>
    </source>
</evidence>
<dbReference type="PANTHER" id="PTHR43461:SF1">
    <property type="entry name" value="TRANSMEMBRANE PROTEIN 256"/>
    <property type="match status" value="1"/>
</dbReference>